<evidence type="ECO:0000256" key="1">
    <source>
        <dbReference type="SAM" id="Phobius"/>
    </source>
</evidence>
<comment type="caution">
    <text evidence="2">The sequence shown here is derived from an EMBL/GenBank/DDBJ whole genome shotgun (WGS) entry which is preliminary data.</text>
</comment>
<keyword evidence="1" id="KW-0812">Transmembrane</keyword>
<reference evidence="2 3" key="1">
    <citation type="submission" date="2019-02" db="EMBL/GenBank/DDBJ databases">
        <title>Deep-cultivation of Planctomycetes and their phenomic and genomic characterization uncovers novel biology.</title>
        <authorList>
            <person name="Wiegand S."/>
            <person name="Jogler M."/>
            <person name="Boedeker C."/>
            <person name="Pinto D."/>
            <person name="Vollmers J."/>
            <person name="Rivas-Marin E."/>
            <person name="Kohn T."/>
            <person name="Peeters S.H."/>
            <person name="Heuer A."/>
            <person name="Rast P."/>
            <person name="Oberbeckmann S."/>
            <person name="Bunk B."/>
            <person name="Jeske O."/>
            <person name="Meyerdierks A."/>
            <person name="Storesund J.E."/>
            <person name="Kallscheuer N."/>
            <person name="Luecker S."/>
            <person name="Lage O.M."/>
            <person name="Pohl T."/>
            <person name="Merkel B.J."/>
            <person name="Hornburger P."/>
            <person name="Mueller R.-W."/>
            <person name="Bruemmer F."/>
            <person name="Labrenz M."/>
            <person name="Spormann A.M."/>
            <person name="Op Den Camp H."/>
            <person name="Overmann J."/>
            <person name="Amann R."/>
            <person name="Jetten M.S.M."/>
            <person name="Mascher T."/>
            <person name="Medema M.H."/>
            <person name="Devos D.P."/>
            <person name="Kaster A.-K."/>
            <person name="Ovreas L."/>
            <person name="Rohde M."/>
            <person name="Galperin M.Y."/>
            <person name="Jogler C."/>
        </authorList>
    </citation>
    <scope>NUCLEOTIDE SEQUENCE [LARGE SCALE GENOMIC DNA]</scope>
    <source>
        <strain evidence="2 3">Pla22</strain>
    </source>
</reference>
<proteinExistence type="predicted"/>
<sequence length="795" mass="87687" precursor="true">MILSDIILGAPNWLIGVVIAAVAFVLAASWSYLTTRGLGFVKTAALLLKVVGVLLLLACLLEPMQRQTRPRPQANVMALLVDDSESMNATFAANKPTRHQVMSQQVASDEADVQPWRTKLAQMFDIRDYAFDSQVRSLDASNGLTGKGRSSSLISSIDSVASRLQHRSMAGVILWTDGNATDLPLQTRDYGELGFPIFPVIDDRVVEMPDLQVADVSVAQTNFETSPTTVSANITSTGITSQSVVVSLMSQASKSKLIQSQTVTVTDGKPTNVTLRFRPEKPGVQFYTVSVAPRNSDAEVTVENNKRTVVVDRDRGPYRVLYVAGRPNWDFKFMRRALGADHEIELVGLLRIAGRQPKFSFRGGASSDTNPLFAGLGKDEEETASQIDEPVMVRLGVKESSELSSGFPQTDEELFLYDALILDDLEADFFNQDQMLRIKRFVDRRGGGLLMMGGQESFDRKSMRGTPLGDLSPVYPTDGLSATDRALDEDQEYTWNLSREGWLSPWLRLRENEATEQSRLQTMPKFRSVNLVGSLKPGARAMVTLTSSDGEPEAALVTQRFGAGRTAALTLGDLWRWSMRTPAAIGGTSSATDLPLEDSSRAWRQLVRWLVNEVPPRVRMEVIPSQSAHLPTQITAMIRDPDFQPLDNAQLSLTVTTPEGESMEVSAEMSDQEPGVYQAEFWHQSTGGYLATLTAENEDGSFIGSDEAGWAVDQAANEWTDLKINTDLLEEIAIESGGQLVRVSELDRFVDELTTRDVPVTETHLVSLWHQSWVMLIAIACLCGEWIIRRTRGLA</sequence>
<evidence type="ECO:0000313" key="2">
    <source>
        <dbReference type="EMBL" id="TWT48189.1"/>
    </source>
</evidence>
<organism evidence="2 3">
    <name type="scientific">Rubripirellula amarantea</name>
    <dbReference type="NCBI Taxonomy" id="2527999"/>
    <lineage>
        <taxon>Bacteria</taxon>
        <taxon>Pseudomonadati</taxon>
        <taxon>Planctomycetota</taxon>
        <taxon>Planctomycetia</taxon>
        <taxon>Pirellulales</taxon>
        <taxon>Pirellulaceae</taxon>
        <taxon>Rubripirellula</taxon>
    </lineage>
</organism>
<name>A0A5C5WDR3_9BACT</name>
<accession>A0A5C5WDR3</accession>
<evidence type="ECO:0008006" key="4">
    <source>
        <dbReference type="Google" id="ProtNLM"/>
    </source>
</evidence>
<protein>
    <recommendedName>
        <fullName evidence="4">Glutamine amidotransferase domain-containing protein</fullName>
    </recommendedName>
</protein>
<feature type="transmembrane region" description="Helical" evidence="1">
    <location>
        <begin position="45"/>
        <end position="64"/>
    </location>
</feature>
<feature type="transmembrane region" description="Helical" evidence="1">
    <location>
        <begin position="12"/>
        <end position="33"/>
    </location>
</feature>
<evidence type="ECO:0000313" key="3">
    <source>
        <dbReference type="Proteomes" id="UP000316598"/>
    </source>
</evidence>
<dbReference type="InterPro" id="IPR029062">
    <property type="entry name" value="Class_I_gatase-like"/>
</dbReference>
<dbReference type="RefSeq" id="WP_146517586.1">
    <property type="nucleotide sequence ID" value="NZ_SJPI01000004.1"/>
</dbReference>
<dbReference type="EMBL" id="SJPI01000004">
    <property type="protein sequence ID" value="TWT48189.1"/>
    <property type="molecule type" value="Genomic_DNA"/>
</dbReference>
<keyword evidence="3" id="KW-1185">Reference proteome</keyword>
<dbReference type="PANTHER" id="PTHR37947">
    <property type="entry name" value="BLL2462 PROTEIN"/>
    <property type="match status" value="1"/>
</dbReference>
<dbReference type="PANTHER" id="PTHR37947:SF1">
    <property type="entry name" value="BLL2462 PROTEIN"/>
    <property type="match status" value="1"/>
</dbReference>
<dbReference type="SUPFAM" id="SSF52317">
    <property type="entry name" value="Class I glutamine amidotransferase-like"/>
    <property type="match status" value="1"/>
</dbReference>
<dbReference type="OrthoDB" id="9781333at2"/>
<dbReference type="AlphaFoldDB" id="A0A5C5WDR3"/>
<gene>
    <name evidence="2" type="ORF">Pla22_51900</name>
</gene>
<dbReference type="Proteomes" id="UP000316598">
    <property type="component" value="Unassembled WGS sequence"/>
</dbReference>
<keyword evidence="1" id="KW-1133">Transmembrane helix</keyword>
<dbReference type="Gene3D" id="3.40.50.880">
    <property type="match status" value="1"/>
</dbReference>
<keyword evidence="1" id="KW-0472">Membrane</keyword>
<dbReference type="InterPro" id="IPR013783">
    <property type="entry name" value="Ig-like_fold"/>
</dbReference>
<dbReference type="Gene3D" id="2.60.40.10">
    <property type="entry name" value="Immunoglobulins"/>
    <property type="match status" value="1"/>
</dbReference>